<dbReference type="FunFam" id="3.30.160.20:FF:000004">
    <property type="entry name" value="Peptide chain release factor 1"/>
    <property type="match status" value="1"/>
</dbReference>
<dbReference type="PANTHER" id="PTHR43804">
    <property type="entry name" value="LD18447P"/>
    <property type="match status" value="1"/>
</dbReference>
<feature type="coiled-coil region" evidence="8">
    <location>
        <begin position="259"/>
        <end position="293"/>
    </location>
</feature>
<comment type="subcellular location">
    <subcellularLocation>
        <location evidence="7">Cytoplasm</location>
    </subcellularLocation>
</comment>
<keyword evidence="4 7" id="KW-0963">Cytoplasm</keyword>
<dbReference type="Proteomes" id="UP000271678">
    <property type="component" value="Unassembled WGS sequence"/>
</dbReference>
<sequence length="365" mass="39693">MIESASAVADEYADLERQLADPAVHSDPKTLRRLNKRYAALAPTVAAYRAWTAARDDLAAAQELAAEDASFADEIPSLENAVSETEGALRKLLLPRDEDDDRDVILEVKAGAGGAESALFAADLVRMYLRYAEHSGWRAEITDGTESDLGGYTDVRLAVRAKGQPEPGQAPWAKLKYEGGVHRVQRVPVTESQGRIHTSAVGVLVMPDLDDGDDEEIEFGPNDLKIDVYRSSGPGGQSVNTTDSAVRITHLPTGLVVSCQNEKSQLQNKEAALRVLKARLRQLAQEERDAEASAARRSQVRSMDRSERIRTYNFPENRIADHRTGYKAYNLGAVLDGELDPVVQSAIEMDEAARMAAVAEGPAGV</sequence>
<comment type="caution">
    <text evidence="10">The sequence shown here is derived from an EMBL/GenBank/DDBJ whole genome shotgun (WGS) entry which is preliminary data.</text>
</comment>
<proteinExistence type="inferred from homology"/>
<dbReference type="InterPro" id="IPR005139">
    <property type="entry name" value="PCRF"/>
</dbReference>
<keyword evidence="3 7" id="KW-0488">Methylation</keyword>
<accession>A0A3M9M8P9</accession>
<dbReference type="NCBIfam" id="NF001859">
    <property type="entry name" value="PRK00591.1"/>
    <property type="match status" value="1"/>
</dbReference>
<dbReference type="RefSeq" id="WP_123272002.1">
    <property type="nucleotide sequence ID" value="NZ_RJJQ01000014.1"/>
</dbReference>
<evidence type="ECO:0000256" key="4">
    <source>
        <dbReference type="ARBA" id="ARBA00022490"/>
    </source>
</evidence>
<protein>
    <recommendedName>
        <fullName evidence="6 7">Peptide chain release factor 1</fullName>
        <shortName evidence="7">RF-1</shortName>
    </recommendedName>
</protein>
<evidence type="ECO:0000256" key="3">
    <source>
        <dbReference type="ARBA" id="ARBA00022481"/>
    </source>
</evidence>
<gene>
    <name evidence="7" type="primary">prfA</name>
    <name evidence="10" type="ORF">EFY87_13495</name>
</gene>
<dbReference type="InterPro" id="IPR000352">
    <property type="entry name" value="Pep_chain_release_fac_I"/>
</dbReference>
<dbReference type="InterPro" id="IPR004373">
    <property type="entry name" value="RF-1"/>
</dbReference>
<feature type="domain" description="Prokaryotic-type class I peptide chain release factors" evidence="9">
    <location>
        <begin position="230"/>
        <end position="246"/>
    </location>
</feature>
<evidence type="ECO:0000313" key="10">
    <source>
        <dbReference type="EMBL" id="RNI20908.1"/>
    </source>
</evidence>
<dbReference type="HAMAP" id="MF_00093">
    <property type="entry name" value="Rel_fac_1"/>
    <property type="match status" value="1"/>
</dbReference>
<reference evidence="10 11" key="1">
    <citation type="submission" date="2018-11" db="EMBL/GenBank/DDBJ databases">
        <title>Draft genome of Simplicispira Flexivirga sp. BO-16.</title>
        <authorList>
            <person name="Im W.T."/>
        </authorList>
    </citation>
    <scope>NUCLEOTIDE SEQUENCE [LARGE SCALE GENOMIC DNA]</scope>
    <source>
        <strain evidence="10 11">BO-16</strain>
    </source>
</reference>
<dbReference type="Gene3D" id="3.30.70.1660">
    <property type="match status" value="1"/>
</dbReference>
<comment type="function">
    <text evidence="1 7">Peptide chain release factor 1 directs the termination of translation in response to the peptide chain termination codons UAG and UAA.</text>
</comment>
<evidence type="ECO:0000256" key="7">
    <source>
        <dbReference type="HAMAP-Rule" id="MF_00093"/>
    </source>
</evidence>
<dbReference type="InterPro" id="IPR045853">
    <property type="entry name" value="Pep_chain_release_fac_I_sf"/>
</dbReference>
<dbReference type="PANTHER" id="PTHR43804:SF7">
    <property type="entry name" value="LD18447P"/>
    <property type="match status" value="1"/>
</dbReference>
<dbReference type="GO" id="GO:0016149">
    <property type="term" value="F:translation release factor activity, codon specific"/>
    <property type="evidence" value="ECO:0007669"/>
    <property type="project" value="UniProtKB-UniRule"/>
</dbReference>
<dbReference type="Gene3D" id="3.30.160.20">
    <property type="match status" value="1"/>
</dbReference>
<dbReference type="Pfam" id="PF00472">
    <property type="entry name" value="RF-1"/>
    <property type="match status" value="1"/>
</dbReference>
<evidence type="ECO:0000259" key="9">
    <source>
        <dbReference type="PROSITE" id="PS00745"/>
    </source>
</evidence>
<dbReference type="OrthoDB" id="9806673at2"/>
<keyword evidence="5 7" id="KW-0648">Protein biosynthesis</keyword>
<organism evidence="10 11">
    <name type="scientific">Flexivirga caeni</name>
    <dbReference type="NCBI Taxonomy" id="2294115"/>
    <lineage>
        <taxon>Bacteria</taxon>
        <taxon>Bacillati</taxon>
        <taxon>Actinomycetota</taxon>
        <taxon>Actinomycetes</taxon>
        <taxon>Micrococcales</taxon>
        <taxon>Dermacoccaceae</taxon>
        <taxon>Flexivirga</taxon>
    </lineage>
</organism>
<keyword evidence="11" id="KW-1185">Reference proteome</keyword>
<dbReference type="PROSITE" id="PS00745">
    <property type="entry name" value="RF_PROK_I"/>
    <property type="match status" value="1"/>
</dbReference>
<evidence type="ECO:0000256" key="2">
    <source>
        <dbReference type="ARBA" id="ARBA00010835"/>
    </source>
</evidence>
<evidence type="ECO:0000313" key="11">
    <source>
        <dbReference type="Proteomes" id="UP000271678"/>
    </source>
</evidence>
<feature type="modified residue" description="N5-methylglutamine" evidence="7">
    <location>
        <position position="237"/>
    </location>
</feature>
<dbReference type="NCBIfam" id="TIGR00019">
    <property type="entry name" value="prfA"/>
    <property type="match status" value="1"/>
</dbReference>
<dbReference type="Gene3D" id="6.10.140.1950">
    <property type="match status" value="1"/>
</dbReference>
<dbReference type="Pfam" id="PF03462">
    <property type="entry name" value="PCRF"/>
    <property type="match status" value="1"/>
</dbReference>
<dbReference type="AlphaFoldDB" id="A0A3M9M8P9"/>
<dbReference type="SUPFAM" id="SSF75620">
    <property type="entry name" value="Release factor"/>
    <property type="match status" value="1"/>
</dbReference>
<dbReference type="SMART" id="SM00937">
    <property type="entry name" value="PCRF"/>
    <property type="match status" value="1"/>
</dbReference>
<evidence type="ECO:0000256" key="6">
    <source>
        <dbReference type="ARBA" id="ARBA00050039"/>
    </source>
</evidence>
<evidence type="ECO:0000256" key="1">
    <source>
        <dbReference type="ARBA" id="ARBA00002986"/>
    </source>
</evidence>
<keyword evidence="8" id="KW-0175">Coiled coil</keyword>
<comment type="similarity">
    <text evidence="2 7">Belongs to the prokaryotic/mitochondrial release factor family.</text>
</comment>
<evidence type="ECO:0000256" key="8">
    <source>
        <dbReference type="SAM" id="Coils"/>
    </source>
</evidence>
<evidence type="ECO:0000256" key="5">
    <source>
        <dbReference type="ARBA" id="ARBA00022917"/>
    </source>
</evidence>
<dbReference type="EMBL" id="RJJQ01000014">
    <property type="protein sequence ID" value="RNI20908.1"/>
    <property type="molecule type" value="Genomic_DNA"/>
</dbReference>
<dbReference type="InterPro" id="IPR050057">
    <property type="entry name" value="Prokaryotic/Mito_RF"/>
</dbReference>
<name>A0A3M9M8P9_9MICO</name>
<comment type="PTM">
    <text evidence="7">Methylated by PrmC. Methylation increases the termination efficiency of RF1.</text>
</comment>
<dbReference type="GO" id="GO:0005737">
    <property type="term" value="C:cytoplasm"/>
    <property type="evidence" value="ECO:0007669"/>
    <property type="project" value="UniProtKB-SubCell"/>
</dbReference>